<sequence>MGVLGQMFPGPKIADEAGESGTGEPVFRLARIDLDTNTVTLVRSGDATEGVEAAVGADVDADGD</sequence>
<evidence type="ECO:0000256" key="1">
    <source>
        <dbReference type="SAM" id="MobiDB-lite"/>
    </source>
</evidence>
<evidence type="ECO:0000313" key="2">
    <source>
        <dbReference type="EMBL" id="GAA4540621.1"/>
    </source>
</evidence>
<keyword evidence="3" id="KW-1185">Reference proteome</keyword>
<comment type="caution">
    <text evidence="2">The sequence shown here is derived from an EMBL/GenBank/DDBJ whole genome shotgun (WGS) entry which is preliminary data.</text>
</comment>
<evidence type="ECO:0000313" key="3">
    <source>
        <dbReference type="Proteomes" id="UP001501598"/>
    </source>
</evidence>
<accession>A0ABP8RKE8</accession>
<gene>
    <name evidence="2" type="ORF">GCM10023175_13500</name>
</gene>
<protein>
    <submittedName>
        <fullName evidence="2">Uncharacterized protein</fullName>
    </submittedName>
</protein>
<dbReference type="EMBL" id="BAABGT010000021">
    <property type="protein sequence ID" value="GAA4540621.1"/>
    <property type="molecule type" value="Genomic_DNA"/>
</dbReference>
<name>A0ABP8RKE8_9PSEU</name>
<feature type="region of interest" description="Disordered" evidence="1">
    <location>
        <begin position="1"/>
        <end position="21"/>
    </location>
</feature>
<dbReference type="Proteomes" id="UP001501598">
    <property type="component" value="Unassembled WGS sequence"/>
</dbReference>
<reference evidence="3" key="1">
    <citation type="journal article" date="2019" name="Int. J. Syst. Evol. Microbiol.">
        <title>The Global Catalogue of Microorganisms (GCM) 10K type strain sequencing project: providing services to taxonomists for standard genome sequencing and annotation.</title>
        <authorList>
            <consortium name="The Broad Institute Genomics Platform"/>
            <consortium name="The Broad Institute Genome Sequencing Center for Infectious Disease"/>
            <person name="Wu L."/>
            <person name="Ma J."/>
        </authorList>
    </citation>
    <scope>NUCLEOTIDE SEQUENCE [LARGE SCALE GENOMIC DNA]</scope>
    <source>
        <strain evidence="3">JCM 17906</strain>
    </source>
</reference>
<dbReference type="RefSeq" id="WP_345413807.1">
    <property type="nucleotide sequence ID" value="NZ_BAABGT010000021.1"/>
</dbReference>
<proteinExistence type="predicted"/>
<organism evidence="2 3">
    <name type="scientific">Pseudonocardia xishanensis</name>
    <dbReference type="NCBI Taxonomy" id="630995"/>
    <lineage>
        <taxon>Bacteria</taxon>
        <taxon>Bacillati</taxon>
        <taxon>Actinomycetota</taxon>
        <taxon>Actinomycetes</taxon>
        <taxon>Pseudonocardiales</taxon>
        <taxon>Pseudonocardiaceae</taxon>
        <taxon>Pseudonocardia</taxon>
    </lineage>
</organism>